<dbReference type="Pfam" id="PF02702">
    <property type="entry name" value="KdpD"/>
    <property type="match status" value="1"/>
</dbReference>
<keyword evidence="9" id="KW-0067">ATP-binding</keyword>
<dbReference type="Gene3D" id="3.40.50.620">
    <property type="entry name" value="HUPs"/>
    <property type="match status" value="1"/>
</dbReference>
<dbReference type="InterPro" id="IPR025201">
    <property type="entry name" value="KdpD_TM"/>
</dbReference>
<dbReference type="Gene3D" id="1.20.120.620">
    <property type="entry name" value="Backbone structure of the membrane domain of e. Coli histidine kinase receptor kdpd"/>
    <property type="match status" value="1"/>
</dbReference>
<dbReference type="InterPro" id="IPR027417">
    <property type="entry name" value="P-loop_NTPase"/>
</dbReference>
<dbReference type="InterPro" id="IPR029016">
    <property type="entry name" value="GAF-like_dom_sf"/>
</dbReference>
<keyword evidence="7" id="KW-0547">Nucleotide-binding</keyword>
<evidence type="ECO:0000256" key="7">
    <source>
        <dbReference type="ARBA" id="ARBA00022741"/>
    </source>
</evidence>
<proteinExistence type="predicted"/>
<keyword evidence="16" id="KW-1185">Reference proteome</keyword>
<dbReference type="InterPro" id="IPR003661">
    <property type="entry name" value="HisK_dim/P_dom"/>
</dbReference>
<dbReference type="PRINTS" id="PR00344">
    <property type="entry name" value="BCTRLSENSOR"/>
</dbReference>
<dbReference type="PANTHER" id="PTHR45569:SF1">
    <property type="entry name" value="SENSOR PROTEIN KDPD"/>
    <property type="match status" value="1"/>
</dbReference>
<evidence type="ECO:0000256" key="13">
    <source>
        <dbReference type="SAM" id="Phobius"/>
    </source>
</evidence>
<feature type="transmembrane region" description="Helical" evidence="13">
    <location>
        <begin position="387"/>
        <end position="411"/>
    </location>
</feature>
<dbReference type="Gene3D" id="3.30.450.40">
    <property type="match status" value="1"/>
</dbReference>
<dbReference type="InterPro" id="IPR014729">
    <property type="entry name" value="Rossmann-like_a/b/a_fold"/>
</dbReference>
<evidence type="ECO:0000313" key="16">
    <source>
        <dbReference type="Proteomes" id="UP001059607"/>
    </source>
</evidence>
<evidence type="ECO:0000256" key="4">
    <source>
        <dbReference type="ARBA" id="ARBA00022553"/>
    </source>
</evidence>
<dbReference type="SUPFAM" id="SSF55874">
    <property type="entry name" value="ATPase domain of HSP90 chaperone/DNA topoisomerase II/histidine kinase"/>
    <property type="match status" value="1"/>
</dbReference>
<dbReference type="InterPro" id="IPR005467">
    <property type="entry name" value="His_kinase_dom"/>
</dbReference>
<sequence>MSDSGRADALLADLPRDGRGRLKVFLGAAPGVGKTYAMLQAAHTQLRQGVKVIAGVVETHGRAETEALLGGLPQQPLVRSEYRGVMLEEMDLDGLLAAKPKLVLVDELAHSNAPGSRHAKRWQDIQELLAAGIDVYTTVNVQHLESLNDQVRGITGVQVRETLPDWVLQEAYELLLIDLPPRELLERLRDGKVYVPEQARAAIDAFFTQTNLTALREMAMQTAAAQVDDDLAQGYRQLGQAAPAVRGRLLVGVDGDAQAERLVRHASRVAQRRHLPWSLVHVDNGSVRDEQSRLRLQSAQQLAERLGGEVVLLRAGEVAKTLIQHAAERRASLVLVGQSRQRLRRRLFGGGLASRLLRDARGLEINVLDSDHEEHQPRQRSTHSLVWFDYALAVVATLLASALAWAVASVLPLPNISLVFLAAVLLVAVRSSLGPALACAALSFLTYDFLFIPPNFSFSIQREEDVLTLLFFLLMAALTGNLAARQRRQLQALRDTQEETTELLDLSRKLTAATDRQAVVSAAAQHLNGWSDLQLCLLNRDGQGGWKVETGGPLEFSEAERAAADWAWQHDQPAGAGTGTLPFGRWWWWPLSVEDGPLGLLGVCAKEGQTLSGQRRRLLTALSQPLAQALARAQLAEDLEAARLHGETEQLRSALLASVSHDLRTPLTSMRGSIDSLLALGEAIPLEDRRELLEGTRDEAERLDRYIQNLLDMTRLGHGALKLARDWVSPADIVGSSLNRLRAVLAPLQVSTEVPAELPLLYVHAALIEQALVNVMENAARFSPAHGRLQVRAGADDSELFFSVSDEGPGIPEEERSKIFDMFYTAARGDRGGQGTGLGLAICQGMVGAHGGRISVADGIEGRGTCITLHLPLQAQPAFEN</sequence>
<dbReference type="RefSeq" id="WP_054613916.1">
    <property type="nucleotide sequence ID" value="NZ_CP101125.1"/>
</dbReference>
<gene>
    <name evidence="15" type="ORF">NK667_04125</name>
</gene>
<dbReference type="Pfam" id="PF00512">
    <property type="entry name" value="HisKA"/>
    <property type="match status" value="1"/>
</dbReference>
<evidence type="ECO:0000256" key="10">
    <source>
        <dbReference type="ARBA" id="ARBA00022989"/>
    </source>
</evidence>
<dbReference type="CDD" id="cd00082">
    <property type="entry name" value="HisKA"/>
    <property type="match status" value="1"/>
</dbReference>
<feature type="domain" description="Histidine kinase" evidence="14">
    <location>
        <begin position="658"/>
        <end position="875"/>
    </location>
</feature>
<comment type="catalytic activity">
    <reaction evidence="1">
        <text>ATP + protein L-histidine = ADP + protein N-phospho-L-histidine.</text>
        <dbReference type="EC" id="2.7.13.3"/>
    </reaction>
</comment>
<reference evidence="15" key="1">
    <citation type="submission" date="2022-07" db="EMBL/GenBank/DDBJ databases">
        <title>Pseudomonas nunamit sp. nov. an antifungal species isolated from Greenland.</title>
        <authorList>
            <person name="Ntana F."/>
            <person name="Hennessy R.C."/>
            <person name="Zervas A."/>
            <person name="Stougaard P."/>
        </authorList>
    </citation>
    <scope>NUCLEOTIDE SEQUENCE</scope>
    <source>
        <strain evidence="15">In5</strain>
    </source>
</reference>
<accession>A0ABY5ELJ1</accession>
<dbReference type="Gene3D" id="3.30.565.10">
    <property type="entry name" value="Histidine kinase-like ATPase, C-terminal domain"/>
    <property type="match status" value="1"/>
</dbReference>
<keyword evidence="8 15" id="KW-0418">Kinase</keyword>
<evidence type="ECO:0000256" key="12">
    <source>
        <dbReference type="ARBA" id="ARBA00023136"/>
    </source>
</evidence>
<name>A0ABY5ELJ1_9PSED</name>
<dbReference type="InterPro" id="IPR052023">
    <property type="entry name" value="Histidine_kinase_KdpD"/>
</dbReference>
<evidence type="ECO:0000256" key="6">
    <source>
        <dbReference type="ARBA" id="ARBA00022692"/>
    </source>
</evidence>
<dbReference type="SUPFAM" id="SSF47384">
    <property type="entry name" value="Homodimeric domain of signal transducing histidine kinase"/>
    <property type="match status" value="1"/>
</dbReference>
<feature type="transmembrane region" description="Helical" evidence="13">
    <location>
        <begin position="466"/>
        <end position="484"/>
    </location>
</feature>
<feature type="transmembrane region" description="Helical" evidence="13">
    <location>
        <begin position="418"/>
        <end position="446"/>
    </location>
</feature>
<dbReference type="Gene3D" id="3.40.50.300">
    <property type="entry name" value="P-loop containing nucleotide triphosphate hydrolases"/>
    <property type="match status" value="1"/>
</dbReference>
<keyword evidence="12 13" id="KW-0472">Membrane</keyword>
<evidence type="ECO:0000256" key="11">
    <source>
        <dbReference type="ARBA" id="ARBA00023012"/>
    </source>
</evidence>
<dbReference type="Pfam" id="PF13493">
    <property type="entry name" value="DUF4118"/>
    <property type="match status" value="1"/>
</dbReference>
<dbReference type="Pfam" id="PF02518">
    <property type="entry name" value="HATPase_c"/>
    <property type="match status" value="1"/>
</dbReference>
<dbReference type="PROSITE" id="PS50109">
    <property type="entry name" value="HIS_KIN"/>
    <property type="match status" value="1"/>
</dbReference>
<keyword evidence="11" id="KW-0902">Two-component regulatory system</keyword>
<dbReference type="Proteomes" id="UP001059607">
    <property type="component" value="Chromosome"/>
</dbReference>
<dbReference type="InterPro" id="IPR003594">
    <property type="entry name" value="HATPase_dom"/>
</dbReference>
<dbReference type="Pfam" id="PF00582">
    <property type="entry name" value="Usp"/>
    <property type="match status" value="1"/>
</dbReference>
<evidence type="ECO:0000256" key="9">
    <source>
        <dbReference type="ARBA" id="ARBA00022840"/>
    </source>
</evidence>
<dbReference type="InterPro" id="IPR004358">
    <property type="entry name" value="Sig_transdc_His_kin-like_C"/>
</dbReference>
<dbReference type="EC" id="2.7.13.3" evidence="3"/>
<evidence type="ECO:0000256" key="2">
    <source>
        <dbReference type="ARBA" id="ARBA00004141"/>
    </source>
</evidence>
<keyword evidence="6 13" id="KW-0812">Transmembrane</keyword>
<evidence type="ECO:0000256" key="5">
    <source>
        <dbReference type="ARBA" id="ARBA00022679"/>
    </source>
</evidence>
<evidence type="ECO:0000256" key="8">
    <source>
        <dbReference type="ARBA" id="ARBA00022777"/>
    </source>
</evidence>
<dbReference type="EMBL" id="CP101125">
    <property type="protein sequence ID" value="UTO15560.1"/>
    <property type="molecule type" value="Genomic_DNA"/>
</dbReference>
<dbReference type="SUPFAM" id="SSF52540">
    <property type="entry name" value="P-loop containing nucleoside triphosphate hydrolases"/>
    <property type="match status" value="1"/>
</dbReference>
<evidence type="ECO:0000256" key="1">
    <source>
        <dbReference type="ARBA" id="ARBA00000085"/>
    </source>
</evidence>
<keyword evidence="4" id="KW-0597">Phosphoprotein</keyword>
<dbReference type="InterPro" id="IPR003852">
    <property type="entry name" value="Sig_transdc_His_kinase_KdpD_N"/>
</dbReference>
<dbReference type="InterPro" id="IPR038318">
    <property type="entry name" value="KdpD_sf"/>
</dbReference>
<keyword evidence="5" id="KW-0808">Transferase</keyword>
<dbReference type="SUPFAM" id="SSF55781">
    <property type="entry name" value="GAF domain-like"/>
    <property type="match status" value="1"/>
</dbReference>
<dbReference type="InterPro" id="IPR006016">
    <property type="entry name" value="UspA"/>
</dbReference>
<evidence type="ECO:0000313" key="15">
    <source>
        <dbReference type="EMBL" id="UTO15560.1"/>
    </source>
</evidence>
<dbReference type="GO" id="GO:0016301">
    <property type="term" value="F:kinase activity"/>
    <property type="evidence" value="ECO:0007669"/>
    <property type="project" value="UniProtKB-KW"/>
</dbReference>
<organism evidence="15 16">
    <name type="scientific">Pseudomonas nunensis</name>
    <dbReference type="NCBI Taxonomy" id="2961896"/>
    <lineage>
        <taxon>Bacteria</taxon>
        <taxon>Pseudomonadati</taxon>
        <taxon>Pseudomonadota</taxon>
        <taxon>Gammaproteobacteria</taxon>
        <taxon>Pseudomonadales</taxon>
        <taxon>Pseudomonadaceae</taxon>
        <taxon>Pseudomonas</taxon>
    </lineage>
</organism>
<dbReference type="SMART" id="SM00388">
    <property type="entry name" value="HisKA"/>
    <property type="match status" value="1"/>
</dbReference>
<evidence type="ECO:0000259" key="14">
    <source>
        <dbReference type="PROSITE" id="PS50109"/>
    </source>
</evidence>
<dbReference type="PANTHER" id="PTHR45569">
    <property type="entry name" value="SENSOR PROTEIN KDPD"/>
    <property type="match status" value="1"/>
</dbReference>
<protein>
    <recommendedName>
        <fullName evidence="3">histidine kinase</fullName>
        <ecNumber evidence="3">2.7.13.3</ecNumber>
    </recommendedName>
</protein>
<dbReference type="CDD" id="cd00075">
    <property type="entry name" value="HATPase"/>
    <property type="match status" value="1"/>
</dbReference>
<dbReference type="SMART" id="SM00387">
    <property type="entry name" value="HATPase_c"/>
    <property type="match status" value="1"/>
</dbReference>
<dbReference type="Gene3D" id="1.10.287.130">
    <property type="match status" value="1"/>
</dbReference>
<dbReference type="InterPro" id="IPR036890">
    <property type="entry name" value="HATPase_C_sf"/>
</dbReference>
<keyword evidence="10 13" id="KW-1133">Transmembrane helix</keyword>
<dbReference type="InterPro" id="IPR036097">
    <property type="entry name" value="HisK_dim/P_sf"/>
</dbReference>
<dbReference type="SUPFAM" id="SSF52402">
    <property type="entry name" value="Adenine nucleotide alpha hydrolases-like"/>
    <property type="match status" value="1"/>
</dbReference>
<comment type="subcellular location">
    <subcellularLocation>
        <location evidence="2">Membrane</location>
        <topology evidence="2">Multi-pass membrane protein</topology>
    </subcellularLocation>
</comment>
<evidence type="ECO:0000256" key="3">
    <source>
        <dbReference type="ARBA" id="ARBA00012438"/>
    </source>
</evidence>